<proteinExistence type="predicted"/>
<sequence>VSLVCPSCRAALHSPFCKRVRQIPLLFAIPTALINEIHQEVQLLREVELLNNPFLGENRLLLPLFKTMRPRQWTKNGFVFVALLFDGKLLDIDSLLPTISAFILLCFMSSAVYIMNDLADIESDRQHPVKRKRPLPAGQLNPQVAKIAAVLFALGSLTAGLLLNFQFGLVLLAYLTSQIAYSFWLKHVVLLDISIVAAGFVLRIAAGVTVIDVQRFSPWLYLFGGFLALFMVLGKRRHELVLLGEEAGTHRAILKEYNLDLIDRLLGIVTTSTIVSYSLYTFLAEGLPENHLMMLTIPFLLYGIFRYLYLIHVKQMGGAPEEILLRDRSLQVTLLLFALVVFLTLYIF</sequence>
<protein>
    <recommendedName>
        <fullName evidence="7">Decaprenyl-phosphate phosphoribosyltransferase</fullName>
    </recommendedName>
</protein>
<dbReference type="InterPro" id="IPR000537">
    <property type="entry name" value="UbiA_prenyltransferase"/>
</dbReference>
<feature type="transmembrane region" description="Helical" evidence="5">
    <location>
        <begin position="95"/>
        <end position="115"/>
    </location>
</feature>
<evidence type="ECO:0000256" key="4">
    <source>
        <dbReference type="ARBA" id="ARBA00023136"/>
    </source>
</evidence>
<dbReference type="Pfam" id="PF01040">
    <property type="entry name" value="UbiA"/>
    <property type="match status" value="1"/>
</dbReference>
<dbReference type="CDD" id="cd13963">
    <property type="entry name" value="PT_UbiA_2"/>
    <property type="match status" value="1"/>
</dbReference>
<dbReference type="GO" id="GO:0016765">
    <property type="term" value="F:transferase activity, transferring alkyl or aryl (other than methyl) groups"/>
    <property type="evidence" value="ECO:0007669"/>
    <property type="project" value="InterPro"/>
</dbReference>
<dbReference type="AlphaFoldDB" id="A0A3B0VAG1"/>
<evidence type="ECO:0000256" key="5">
    <source>
        <dbReference type="SAM" id="Phobius"/>
    </source>
</evidence>
<keyword evidence="3 5" id="KW-1133">Transmembrane helix</keyword>
<evidence type="ECO:0000256" key="3">
    <source>
        <dbReference type="ARBA" id="ARBA00022989"/>
    </source>
</evidence>
<feature type="transmembrane region" description="Helical" evidence="5">
    <location>
        <begin position="188"/>
        <end position="210"/>
    </location>
</feature>
<reference evidence="6" key="1">
    <citation type="submission" date="2018-06" db="EMBL/GenBank/DDBJ databases">
        <authorList>
            <person name="Zhirakovskaya E."/>
        </authorList>
    </citation>
    <scope>NUCLEOTIDE SEQUENCE</scope>
</reference>
<comment type="subcellular location">
    <subcellularLocation>
        <location evidence="1">Membrane</location>
        <topology evidence="1">Multi-pass membrane protein</topology>
    </subcellularLocation>
</comment>
<feature type="transmembrane region" description="Helical" evidence="5">
    <location>
        <begin position="147"/>
        <end position="176"/>
    </location>
</feature>
<dbReference type="InterPro" id="IPR044878">
    <property type="entry name" value="UbiA_sf"/>
</dbReference>
<feature type="non-terminal residue" evidence="6">
    <location>
        <position position="1"/>
    </location>
</feature>
<name>A0A3B0VAG1_9ZZZZ</name>
<organism evidence="6">
    <name type="scientific">hydrothermal vent metagenome</name>
    <dbReference type="NCBI Taxonomy" id="652676"/>
    <lineage>
        <taxon>unclassified sequences</taxon>
        <taxon>metagenomes</taxon>
        <taxon>ecological metagenomes</taxon>
    </lineage>
</organism>
<feature type="transmembrane region" description="Helical" evidence="5">
    <location>
        <begin position="261"/>
        <end position="280"/>
    </location>
</feature>
<accession>A0A3B0VAG1</accession>
<evidence type="ECO:0008006" key="7">
    <source>
        <dbReference type="Google" id="ProtNLM"/>
    </source>
</evidence>
<evidence type="ECO:0000256" key="1">
    <source>
        <dbReference type="ARBA" id="ARBA00004141"/>
    </source>
</evidence>
<dbReference type="NCBIfam" id="NF008978">
    <property type="entry name" value="PRK12324.1-4"/>
    <property type="match status" value="1"/>
</dbReference>
<dbReference type="EMBL" id="UOEU01000484">
    <property type="protein sequence ID" value="VAW33809.1"/>
    <property type="molecule type" value="Genomic_DNA"/>
</dbReference>
<feature type="transmembrane region" description="Helical" evidence="5">
    <location>
        <begin position="292"/>
        <end position="309"/>
    </location>
</feature>
<gene>
    <name evidence="6" type="ORF">MNBD_CHLOROFLEXI01-1417</name>
</gene>
<evidence type="ECO:0000313" key="6">
    <source>
        <dbReference type="EMBL" id="VAW33809.1"/>
    </source>
</evidence>
<evidence type="ECO:0000256" key="2">
    <source>
        <dbReference type="ARBA" id="ARBA00022692"/>
    </source>
</evidence>
<feature type="transmembrane region" description="Helical" evidence="5">
    <location>
        <begin position="330"/>
        <end position="347"/>
    </location>
</feature>
<dbReference type="Gene3D" id="1.10.357.140">
    <property type="entry name" value="UbiA prenyltransferase"/>
    <property type="match status" value="1"/>
</dbReference>
<dbReference type="GO" id="GO:0016020">
    <property type="term" value="C:membrane"/>
    <property type="evidence" value="ECO:0007669"/>
    <property type="project" value="UniProtKB-SubCell"/>
</dbReference>
<feature type="transmembrane region" description="Helical" evidence="5">
    <location>
        <begin position="216"/>
        <end position="233"/>
    </location>
</feature>
<keyword evidence="2 5" id="KW-0812">Transmembrane</keyword>
<keyword evidence="4 5" id="KW-0472">Membrane</keyword>